<reference evidence="3" key="1">
    <citation type="submission" date="2016-10" db="EMBL/GenBank/DDBJ databases">
        <authorList>
            <person name="Varghese N."/>
            <person name="Submissions S."/>
        </authorList>
    </citation>
    <scope>NUCLEOTIDE SEQUENCE [LARGE SCALE GENOMIC DNA]</scope>
    <source>
        <strain evidence="3">DSM 13577</strain>
    </source>
</reference>
<dbReference type="AlphaFoldDB" id="A0A1H9YY09"/>
<dbReference type="SMART" id="SM01120">
    <property type="entry name" value="Dak2"/>
    <property type="match status" value="1"/>
</dbReference>
<dbReference type="SUPFAM" id="SSF101473">
    <property type="entry name" value="DhaL-like"/>
    <property type="match status" value="1"/>
</dbReference>
<dbReference type="Gene3D" id="1.25.40.340">
    <property type="match status" value="1"/>
</dbReference>
<dbReference type="OrthoDB" id="9760324at2"/>
<dbReference type="EMBL" id="FOIF01000005">
    <property type="protein sequence ID" value="SES74147.1"/>
    <property type="molecule type" value="Genomic_DNA"/>
</dbReference>
<evidence type="ECO:0000313" key="2">
    <source>
        <dbReference type="EMBL" id="SES74147.1"/>
    </source>
</evidence>
<sequence>MDFKSIDGTLLKNMLIAGGQALSLRKSEVDSLNVFPVPDGDTGTNMNLTMTSAINEIKKVNSNKVKDVVKALAMGSLMGARGNSGVILSQLFRGFSKVLETKDQITPLDFALGLNEGVKTAYKAVLKPVEGTILTVSKYAAKAALMEAKQGSDLVKVMEKALEQGEITLKQTPEMLPVLKQAGVVDSGGKGLLVIYEGWLKFLKGEEIGDITQADEGIVDFVDEHPLDPKEIKFAYCTEFIIFGNKLDPDKIRNELVDLGDSLLAVGMEDMVKVHIHTNNPGKVLEVGTKWGSLKGIKIDNMLLQTEELREVKHNKVENLGPKKEVGVIAVAAGEGLKEIFISMGVDYVIEGGQTMNPSTEDFLKAMESVNADSFILLPNNSNIVLAAQQAEKIATKPTKVVRSKTIPQGIAALLNYQSEGIPLEELYQMMEEAITNVKSGQVTFAVRDSKFNDLEIKEGNILGIAENKIEVIGQDVEETTLRLLDKLITEDSEIVTIFYGEDISKEQGEKLIDTIMEQYDNVEVELHYGGQPLYYYLISVE</sequence>
<evidence type="ECO:0000313" key="3">
    <source>
        <dbReference type="Proteomes" id="UP000243819"/>
    </source>
</evidence>
<dbReference type="InterPro" id="IPR033470">
    <property type="entry name" value="FakA-like_C"/>
</dbReference>
<dbReference type="InterPro" id="IPR004007">
    <property type="entry name" value="DhaL_dom"/>
</dbReference>
<evidence type="ECO:0000259" key="1">
    <source>
        <dbReference type="PROSITE" id="PS51480"/>
    </source>
</evidence>
<dbReference type="RefSeq" id="WP_091348975.1">
    <property type="nucleotide sequence ID" value="NZ_FOIF01000005.1"/>
</dbReference>
<dbReference type="STRING" id="1120990.SAMN03080614_100593"/>
<name>A0A1H9YY09_9FIRM</name>
<dbReference type="GO" id="GO:0006071">
    <property type="term" value="P:glycerol metabolic process"/>
    <property type="evidence" value="ECO:0007669"/>
    <property type="project" value="InterPro"/>
</dbReference>
<dbReference type="GO" id="GO:0004371">
    <property type="term" value="F:glycerone kinase activity"/>
    <property type="evidence" value="ECO:0007669"/>
    <property type="project" value="InterPro"/>
</dbReference>
<dbReference type="PANTHER" id="PTHR33434:SF4">
    <property type="entry name" value="PHOSPHATASE PROTEIN"/>
    <property type="match status" value="1"/>
</dbReference>
<dbReference type="InterPro" id="IPR050270">
    <property type="entry name" value="DegV_domain_contain"/>
</dbReference>
<dbReference type="Proteomes" id="UP000243819">
    <property type="component" value="Unassembled WGS sequence"/>
</dbReference>
<gene>
    <name evidence="2" type="ORF">SAMN03080614_100593</name>
</gene>
<dbReference type="Pfam" id="PF02734">
    <property type="entry name" value="Dak2"/>
    <property type="match status" value="1"/>
</dbReference>
<dbReference type="NCBIfam" id="TIGR03599">
    <property type="entry name" value="YloV"/>
    <property type="match status" value="1"/>
</dbReference>
<dbReference type="PROSITE" id="PS51480">
    <property type="entry name" value="DHAL"/>
    <property type="match status" value="1"/>
</dbReference>
<organism evidence="2 3">
    <name type="scientific">Anaerobranca gottschalkii DSM 13577</name>
    <dbReference type="NCBI Taxonomy" id="1120990"/>
    <lineage>
        <taxon>Bacteria</taxon>
        <taxon>Bacillati</taxon>
        <taxon>Bacillota</taxon>
        <taxon>Clostridia</taxon>
        <taxon>Eubacteriales</taxon>
        <taxon>Proteinivoracaceae</taxon>
        <taxon>Anaerobranca</taxon>
    </lineage>
</organism>
<dbReference type="Pfam" id="PF13684">
    <property type="entry name" value="FakA-like_C"/>
    <property type="match status" value="1"/>
</dbReference>
<proteinExistence type="predicted"/>
<dbReference type="PANTHER" id="PTHR33434">
    <property type="entry name" value="DEGV DOMAIN-CONTAINING PROTEIN DR_1986-RELATED"/>
    <property type="match status" value="1"/>
</dbReference>
<keyword evidence="3" id="KW-1185">Reference proteome</keyword>
<accession>A0A1H9YY09</accession>
<dbReference type="InterPro" id="IPR019986">
    <property type="entry name" value="YloV-like"/>
</dbReference>
<dbReference type="InterPro" id="IPR036117">
    <property type="entry name" value="DhaL_dom_sf"/>
</dbReference>
<protein>
    <recommendedName>
        <fullName evidence="1">DhaL domain-containing protein</fullName>
    </recommendedName>
</protein>
<dbReference type="InterPro" id="IPR048394">
    <property type="entry name" value="FakA-like_M"/>
</dbReference>
<dbReference type="SMART" id="SM01121">
    <property type="entry name" value="Dak1_2"/>
    <property type="match status" value="1"/>
</dbReference>
<feature type="domain" description="DhaL" evidence="1">
    <location>
        <begin position="9"/>
        <end position="201"/>
    </location>
</feature>
<dbReference type="Pfam" id="PF21645">
    <property type="entry name" value="FakA-like_M"/>
    <property type="match status" value="1"/>
</dbReference>